<accession>A0A7X3H3V2</accession>
<gene>
    <name evidence="1" type="ORF">GPM19_12260</name>
</gene>
<proteinExistence type="predicted"/>
<evidence type="ECO:0000313" key="1">
    <source>
        <dbReference type="EMBL" id="MWJ28960.1"/>
    </source>
</evidence>
<reference evidence="1 2" key="1">
    <citation type="submission" date="2019-12" db="EMBL/GenBank/DDBJ databases">
        <title>Halomonas rutogse sp. nov. isolated from two lakes on Tibetan Plateau.</title>
        <authorList>
            <person name="Gao P."/>
        </authorList>
    </citation>
    <scope>NUCLEOTIDE SEQUENCE [LARGE SCALE GENOMIC DNA]</scope>
    <source>
        <strain evidence="1 2">ZH2S</strain>
    </source>
</reference>
<organism evidence="1 2">
    <name type="scientific">Vreelandella zhuhanensis</name>
    <dbReference type="NCBI Taxonomy" id="2684210"/>
    <lineage>
        <taxon>Bacteria</taxon>
        <taxon>Pseudomonadati</taxon>
        <taxon>Pseudomonadota</taxon>
        <taxon>Gammaproteobacteria</taxon>
        <taxon>Oceanospirillales</taxon>
        <taxon>Halomonadaceae</taxon>
        <taxon>Vreelandella</taxon>
    </lineage>
</organism>
<evidence type="ECO:0000313" key="2">
    <source>
        <dbReference type="Proteomes" id="UP000437638"/>
    </source>
</evidence>
<dbReference type="EMBL" id="WTKP01000008">
    <property type="protein sequence ID" value="MWJ28960.1"/>
    <property type="molecule type" value="Genomic_DNA"/>
</dbReference>
<sequence length="112" mass="12947">MKAPGKWKGVDEVSSFRFGAILICVNETMLKHCLKNRSVFLAPDNVHSEVGADEVTNELLQINLLYETLLKNQKMHEKYLLIDQSFWRQRYTWVSPAKIKIALPDKAAYVDH</sequence>
<protein>
    <submittedName>
        <fullName evidence="1">Uncharacterized protein</fullName>
    </submittedName>
</protein>
<dbReference type="Proteomes" id="UP000437638">
    <property type="component" value="Unassembled WGS sequence"/>
</dbReference>
<dbReference type="AlphaFoldDB" id="A0A7X3H3V2"/>
<name>A0A7X3H3V2_9GAMM</name>
<keyword evidence="2" id="KW-1185">Reference proteome</keyword>
<dbReference type="RefSeq" id="WP_160419305.1">
    <property type="nucleotide sequence ID" value="NZ_WTKP01000008.1"/>
</dbReference>
<comment type="caution">
    <text evidence="1">The sequence shown here is derived from an EMBL/GenBank/DDBJ whole genome shotgun (WGS) entry which is preliminary data.</text>
</comment>